<comment type="caution">
    <text evidence="1">The sequence shown here is derived from an EMBL/GenBank/DDBJ whole genome shotgun (WGS) entry which is preliminary data.</text>
</comment>
<evidence type="ECO:0000313" key="1">
    <source>
        <dbReference type="EMBL" id="NNH62034.1"/>
    </source>
</evidence>
<dbReference type="RefSeq" id="WP_170258370.1">
    <property type="nucleotide sequence ID" value="NZ_JABEQY010000001.1"/>
</dbReference>
<dbReference type="EMBL" id="JABEQY010000001">
    <property type="protein sequence ID" value="NNH62034.1"/>
    <property type="molecule type" value="Genomic_DNA"/>
</dbReference>
<sequence length="77" mass="8273">MDVPKLAAANRSSPAVVSRERVFLATVPPRKRHDGADFCQDFAAMALADSYMASVAVVFADRNAGATLEVRLAFQTC</sequence>
<name>A0A7Y2R0G9_9HYPH</name>
<gene>
    <name evidence="1" type="ORF">HLI17_01800</name>
</gene>
<dbReference type="Proteomes" id="UP000530654">
    <property type="component" value="Unassembled WGS sequence"/>
</dbReference>
<dbReference type="AlphaFoldDB" id="A0A7Y2R0G9"/>
<protein>
    <submittedName>
        <fullName evidence="1">Uncharacterized protein</fullName>
    </submittedName>
</protein>
<evidence type="ECO:0000313" key="2">
    <source>
        <dbReference type="Proteomes" id="UP000530654"/>
    </source>
</evidence>
<accession>A0A7Y2R0G9</accession>
<reference evidence="1 2" key="1">
    <citation type="submission" date="2020-04" db="EMBL/GenBank/DDBJ databases">
        <title>Rhizobium bacterial biofertilizers improve the content of phenolic compounds of Lactuca sativa L. under non-saline and saline-stress conditions.</title>
        <authorList>
            <person name="Ayuso-Calles M."/>
            <person name="Garcia-Estevez I."/>
            <person name="Jimenez-Gomez A."/>
            <person name="Flores-Felix J.D."/>
            <person name="Escribano-Bailon M."/>
            <person name="Rivas R."/>
        </authorList>
    </citation>
    <scope>NUCLEOTIDE SEQUENCE [LARGE SCALE GENOMIC DNA]</scope>
    <source>
        <strain evidence="1 2">GPTR02</strain>
    </source>
</reference>
<organism evidence="1 2">
    <name type="scientific">Rhizobium laguerreae</name>
    <dbReference type="NCBI Taxonomy" id="1076926"/>
    <lineage>
        <taxon>Bacteria</taxon>
        <taxon>Pseudomonadati</taxon>
        <taxon>Pseudomonadota</taxon>
        <taxon>Alphaproteobacteria</taxon>
        <taxon>Hyphomicrobiales</taxon>
        <taxon>Rhizobiaceae</taxon>
        <taxon>Rhizobium/Agrobacterium group</taxon>
        <taxon>Rhizobium</taxon>
    </lineage>
</organism>
<proteinExistence type="predicted"/>